<keyword evidence="6 10" id="KW-0418">Kinase</keyword>
<organism evidence="10 11">
    <name type="scientific">Romboutsia sedimentorum</name>
    <dbReference type="NCBI Taxonomy" id="1368474"/>
    <lineage>
        <taxon>Bacteria</taxon>
        <taxon>Bacillati</taxon>
        <taxon>Bacillota</taxon>
        <taxon>Clostridia</taxon>
        <taxon>Peptostreptococcales</taxon>
        <taxon>Peptostreptococcaceae</taxon>
        <taxon>Romboutsia</taxon>
    </lineage>
</organism>
<evidence type="ECO:0000313" key="11">
    <source>
        <dbReference type="Proteomes" id="UP001301012"/>
    </source>
</evidence>
<keyword evidence="4" id="KW-0597">Phosphoprotein</keyword>
<keyword evidence="7" id="KW-0902">Two-component regulatory system</keyword>
<dbReference type="InterPro" id="IPR036097">
    <property type="entry name" value="HisK_dim/P_sf"/>
</dbReference>
<keyword evidence="5" id="KW-0808">Transferase</keyword>
<comment type="catalytic activity">
    <reaction evidence="1">
        <text>ATP + protein L-histidine = ADP + protein N-phospho-L-histidine.</text>
        <dbReference type="EC" id="2.7.13.3"/>
    </reaction>
</comment>
<dbReference type="EMBL" id="JASKYM010000006">
    <property type="protein sequence ID" value="MDK2564243.1"/>
    <property type="molecule type" value="Genomic_DNA"/>
</dbReference>
<dbReference type="PRINTS" id="PR00344">
    <property type="entry name" value="BCTRLSENSOR"/>
</dbReference>
<keyword evidence="11" id="KW-1185">Reference proteome</keyword>
<proteinExistence type="predicted"/>
<dbReference type="InterPro" id="IPR004358">
    <property type="entry name" value="Sig_transdc_His_kin-like_C"/>
</dbReference>
<dbReference type="Gene3D" id="1.10.287.130">
    <property type="match status" value="1"/>
</dbReference>
<dbReference type="InterPro" id="IPR003594">
    <property type="entry name" value="HATPase_dom"/>
</dbReference>
<dbReference type="Pfam" id="PF02518">
    <property type="entry name" value="HATPase_c"/>
    <property type="match status" value="1"/>
</dbReference>
<sequence length="305" mass="34743">MNVYLIFALVITLLIIVYLVSVLWRVQTQLTLIKDALEDIKNGNLNRRVLARESDMTRKICYDINEIAINNQARFIQQKQSDQAYKRLMTSLSHDVKTPLASLVGYLEAIQSKIVVGEEKDEYIKVAFDKAQHLKYFVENLFDWVKLNSGEQAFRFELLDLNELSRNIVADWVPILEKNHFEYEFDIPTTEYPIRIDANAYTRILNNLLQNIITHSEGNNMALRIFENGQQVKIAISDNGKGISPDNLPHIFERLYKCDNSRGAKGSGLGLAIAKELVSVHKGTITTDSTLGFGTTFTILFPKAL</sequence>
<protein>
    <recommendedName>
        <fullName evidence="3">histidine kinase</fullName>
        <ecNumber evidence="3">2.7.13.3</ecNumber>
    </recommendedName>
</protein>
<reference evidence="10 11" key="1">
    <citation type="submission" date="2023-05" db="EMBL/GenBank/DDBJ databases">
        <title>Rombocin, a short stable natural nisin variant, displays selective antimicrobial activity against Listeria monocytogenes and employs dual mode of action to kill target bacterial strains.</title>
        <authorList>
            <person name="Wambui J."/>
            <person name="Stephan R."/>
            <person name="Kuipers O.P."/>
        </authorList>
    </citation>
    <scope>NUCLEOTIDE SEQUENCE [LARGE SCALE GENOMIC DNA]</scope>
    <source>
        <strain evidence="10 11">RC002</strain>
    </source>
</reference>
<evidence type="ECO:0000256" key="3">
    <source>
        <dbReference type="ARBA" id="ARBA00012438"/>
    </source>
</evidence>
<comment type="subcellular location">
    <subcellularLocation>
        <location evidence="2">Membrane</location>
    </subcellularLocation>
</comment>
<evidence type="ECO:0000256" key="2">
    <source>
        <dbReference type="ARBA" id="ARBA00004370"/>
    </source>
</evidence>
<evidence type="ECO:0000256" key="8">
    <source>
        <dbReference type="SAM" id="Phobius"/>
    </source>
</evidence>
<dbReference type="PANTHER" id="PTHR45453">
    <property type="entry name" value="PHOSPHATE REGULON SENSOR PROTEIN PHOR"/>
    <property type="match status" value="1"/>
</dbReference>
<evidence type="ECO:0000256" key="7">
    <source>
        <dbReference type="ARBA" id="ARBA00023012"/>
    </source>
</evidence>
<dbReference type="Proteomes" id="UP001301012">
    <property type="component" value="Unassembled WGS sequence"/>
</dbReference>
<dbReference type="InterPro" id="IPR003661">
    <property type="entry name" value="HisK_dim/P_dom"/>
</dbReference>
<keyword evidence="8" id="KW-1133">Transmembrane helix</keyword>
<evidence type="ECO:0000256" key="6">
    <source>
        <dbReference type="ARBA" id="ARBA00022777"/>
    </source>
</evidence>
<dbReference type="RefSeq" id="WP_284133172.1">
    <property type="nucleotide sequence ID" value="NZ_JASKYM010000006.1"/>
</dbReference>
<dbReference type="SUPFAM" id="SSF55874">
    <property type="entry name" value="ATPase domain of HSP90 chaperone/DNA topoisomerase II/histidine kinase"/>
    <property type="match status" value="1"/>
</dbReference>
<accession>A0ABT7EBE5</accession>
<dbReference type="InterPro" id="IPR036890">
    <property type="entry name" value="HATPase_C_sf"/>
</dbReference>
<dbReference type="PANTHER" id="PTHR45453:SF1">
    <property type="entry name" value="PHOSPHATE REGULON SENSOR PROTEIN PHOR"/>
    <property type="match status" value="1"/>
</dbReference>
<dbReference type="CDD" id="cd00082">
    <property type="entry name" value="HisKA"/>
    <property type="match status" value="1"/>
</dbReference>
<dbReference type="CDD" id="cd00075">
    <property type="entry name" value="HATPase"/>
    <property type="match status" value="1"/>
</dbReference>
<evidence type="ECO:0000256" key="4">
    <source>
        <dbReference type="ARBA" id="ARBA00022553"/>
    </source>
</evidence>
<dbReference type="SUPFAM" id="SSF47384">
    <property type="entry name" value="Homodimeric domain of signal transducing histidine kinase"/>
    <property type="match status" value="1"/>
</dbReference>
<keyword evidence="8" id="KW-0812">Transmembrane</keyword>
<dbReference type="SMART" id="SM00387">
    <property type="entry name" value="HATPase_c"/>
    <property type="match status" value="1"/>
</dbReference>
<name>A0ABT7EBE5_9FIRM</name>
<dbReference type="Gene3D" id="3.30.565.10">
    <property type="entry name" value="Histidine kinase-like ATPase, C-terminal domain"/>
    <property type="match status" value="1"/>
</dbReference>
<evidence type="ECO:0000256" key="5">
    <source>
        <dbReference type="ARBA" id="ARBA00022679"/>
    </source>
</evidence>
<evidence type="ECO:0000256" key="1">
    <source>
        <dbReference type="ARBA" id="ARBA00000085"/>
    </source>
</evidence>
<dbReference type="InterPro" id="IPR050351">
    <property type="entry name" value="BphY/WalK/GraS-like"/>
</dbReference>
<dbReference type="PROSITE" id="PS50109">
    <property type="entry name" value="HIS_KIN"/>
    <property type="match status" value="1"/>
</dbReference>
<gene>
    <name evidence="10" type="ORF">QOZ84_11840</name>
</gene>
<feature type="transmembrane region" description="Helical" evidence="8">
    <location>
        <begin position="6"/>
        <end position="24"/>
    </location>
</feature>
<dbReference type="SMART" id="SM00388">
    <property type="entry name" value="HisKA"/>
    <property type="match status" value="1"/>
</dbReference>
<evidence type="ECO:0000259" key="9">
    <source>
        <dbReference type="PROSITE" id="PS50109"/>
    </source>
</evidence>
<evidence type="ECO:0000313" key="10">
    <source>
        <dbReference type="EMBL" id="MDK2564243.1"/>
    </source>
</evidence>
<dbReference type="GO" id="GO:0016301">
    <property type="term" value="F:kinase activity"/>
    <property type="evidence" value="ECO:0007669"/>
    <property type="project" value="UniProtKB-KW"/>
</dbReference>
<dbReference type="InterPro" id="IPR005467">
    <property type="entry name" value="His_kinase_dom"/>
</dbReference>
<dbReference type="EC" id="2.7.13.3" evidence="3"/>
<feature type="domain" description="Histidine kinase" evidence="9">
    <location>
        <begin position="91"/>
        <end position="305"/>
    </location>
</feature>
<comment type="caution">
    <text evidence="10">The sequence shown here is derived from an EMBL/GenBank/DDBJ whole genome shotgun (WGS) entry which is preliminary data.</text>
</comment>
<keyword evidence="8" id="KW-0472">Membrane</keyword>
<dbReference type="Pfam" id="PF00512">
    <property type="entry name" value="HisKA"/>
    <property type="match status" value="1"/>
</dbReference>